<dbReference type="NCBIfam" id="NF006487">
    <property type="entry name" value="PRK08905.1"/>
    <property type="match status" value="1"/>
</dbReference>
<evidence type="ECO:0000256" key="4">
    <source>
        <dbReference type="ARBA" id="ARBA00022679"/>
    </source>
</evidence>
<keyword evidence="5 7" id="KW-0472">Membrane</keyword>
<evidence type="ECO:0000256" key="1">
    <source>
        <dbReference type="ARBA" id="ARBA00004533"/>
    </source>
</evidence>
<dbReference type="PIRSF" id="PIRSF026649">
    <property type="entry name" value="MsbB"/>
    <property type="match status" value="1"/>
</dbReference>
<dbReference type="InterPro" id="IPR004960">
    <property type="entry name" value="LipA_acyltrans"/>
</dbReference>
<evidence type="ECO:0000256" key="7">
    <source>
        <dbReference type="SAM" id="Phobius"/>
    </source>
</evidence>
<proteinExistence type="predicted"/>
<dbReference type="RefSeq" id="WP_087284886.1">
    <property type="nucleotide sequence ID" value="NZ_CP021455.1"/>
</dbReference>
<dbReference type="CDD" id="cd07984">
    <property type="entry name" value="LPLAT_LABLAT-like"/>
    <property type="match status" value="1"/>
</dbReference>
<keyword evidence="2" id="KW-1003">Cell membrane</keyword>
<dbReference type="KEGG" id="cser:CCO03_17740"/>
<dbReference type="GO" id="GO:0005886">
    <property type="term" value="C:plasma membrane"/>
    <property type="evidence" value="ECO:0007669"/>
    <property type="project" value="UniProtKB-SubCell"/>
</dbReference>
<keyword evidence="4 8" id="KW-0808">Transferase</keyword>
<protein>
    <submittedName>
        <fullName evidence="8">Lipid A biosynthesis acyltransferase</fullName>
    </submittedName>
</protein>
<keyword evidence="3" id="KW-0997">Cell inner membrane</keyword>
<name>A0A1Y0ETF4_9BURK</name>
<dbReference type="GO" id="GO:0009247">
    <property type="term" value="P:glycolipid biosynthetic process"/>
    <property type="evidence" value="ECO:0007669"/>
    <property type="project" value="UniProtKB-ARBA"/>
</dbReference>
<evidence type="ECO:0000256" key="5">
    <source>
        <dbReference type="ARBA" id="ARBA00023136"/>
    </source>
</evidence>
<dbReference type="PANTHER" id="PTHR30606">
    <property type="entry name" value="LIPID A BIOSYNTHESIS LAUROYL ACYLTRANSFERASE"/>
    <property type="match status" value="1"/>
</dbReference>
<evidence type="ECO:0000256" key="3">
    <source>
        <dbReference type="ARBA" id="ARBA00022519"/>
    </source>
</evidence>
<evidence type="ECO:0000256" key="6">
    <source>
        <dbReference type="ARBA" id="ARBA00023315"/>
    </source>
</evidence>
<keyword evidence="7" id="KW-0812">Transmembrane</keyword>
<dbReference type="GO" id="GO:0016746">
    <property type="term" value="F:acyltransferase activity"/>
    <property type="evidence" value="ECO:0007669"/>
    <property type="project" value="UniProtKB-KW"/>
</dbReference>
<dbReference type="OrthoDB" id="8524027at2"/>
<dbReference type="PANTHER" id="PTHR30606:SF10">
    <property type="entry name" value="PHOSPHATIDYLINOSITOL MANNOSIDE ACYLTRANSFERASE"/>
    <property type="match status" value="1"/>
</dbReference>
<dbReference type="Pfam" id="PF03279">
    <property type="entry name" value="Lip_A_acyltrans"/>
    <property type="match status" value="1"/>
</dbReference>
<organism evidence="8 9">
    <name type="scientific">Comamonas serinivorans</name>
    <dbReference type="NCBI Taxonomy" id="1082851"/>
    <lineage>
        <taxon>Bacteria</taxon>
        <taxon>Pseudomonadati</taxon>
        <taxon>Pseudomonadota</taxon>
        <taxon>Betaproteobacteria</taxon>
        <taxon>Burkholderiales</taxon>
        <taxon>Comamonadaceae</taxon>
        <taxon>Comamonas</taxon>
    </lineage>
</organism>
<evidence type="ECO:0000256" key="2">
    <source>
        <dbReference type="ARBA" id="ARBA00022475"/>
    </source>
</evidence>
<dbReference type="Proteomes" id="UP000196138">
    <property type="component" value="Chromosome"/>
</dbReference>
<feature type="transmembrane region" description="Helical" evidence="7">
    <location>
        <begin position="12"/>
        <end position="30"/>
    </location>
</feature>
<keyword evidence="6 8" id="KW-0012">Acyltransferase</keyword>
<evidence type="ECO:0000313" key="8">
    <source>
        <dbReference type="EMBL" id="ARU06957.1"/>
    </source>
</evidence>
<accession>A0A1Y0ETF4</accession>
<dbReference type="AlphaFoldDB" id="A0A1Y0ETF4"/>
<sequence length="277" mass="30478">MVTLFRFLSHWPLGALHVLGAMLGWLTYWASPTYRKRVRANSAQAGVAFERARGCVAHAGRMVAEIPRLWLGRPVPMSFEGEAILDAVYGSGKGVIFLTPHLGCFESTAQLLAERKSPHYGPLTVLYRPPRQAWLQQFTEASRKRPGLETAPTTLPGVRQMIKALRQGRAVGLLPDQVPPDGQGIWSEAFGKPAYTMTLAARLALQTGAALVPLWGERLSGGRGFVVHVCPPLALPAETSLEEAVLRINRAMEEAILSCPDQYLWGYGRYKQPRPNA</sequence>
<keyword evidence="9" id="KW-1185">Reference proteome</keyword>
<keyword evidence="7" id="KW-1133">Transmembrane helix</keyword>
<gene>
    <name evidence="8" type="ORF">CCO03_17740</name>
</gene>
<comment type="subcellular location">
    <subcellularLocation>
        <location evidence="1">Cell inner membrane</location>
    </subcellularLocation>
</comment>
<evidence type="ECO:0000313" key="9">
    <source>
        <dbReference type="Proteomes" id="UP000196138"/>
    </source>
</evidence>
<reference evidence="8 9" key="1">
    <citation type="submission" date="2017-05" db="EMBL/GenBank/DDBJ databases">
        <authorList>
            <person name="Song R."/>
            <person name="Chenine A.L."/>
            <person name="Ruprecht R.M."/>
        </authorList>
    </citation>
    <scope>NUCLEOTIDE SEQUENCE [LARGE SCALE GENOMIC DNA]</scope>
    <source>
        <strain evidence="8 9">DSM 26136</strain>
    </source>
</reference>
<dbReference type="EMBL" id="CP021455">
    <property type="protein sequence ID" value="ARU06957.1"/>
    <property type="molecule type" value="Genomic_DNA"/>
</dbReference>